<dbReference type="FunFam" id="3.40.1440.10:FF:000001">
    <property type="entry name" value="UvrABC system protein C"/>
    <property type="match status" value="1"/>
</dbReference>
<evidence type="ECO:0000259" key="7">
    <source>
        <dbReference type="PROSITE" id="PS50164"/>
    </source>
</evidence>
<proteinExistence type="predicted"/>
<gene>
    <name evidence="9" type="ORF">A2919_01515</name>
</gene>
<dbReference type="Proteomes" id="UP000178835">
    <property type="component" value="Unassembled WGS sequence"/>
</dbReference>
<evidence type="ECO:0000256" key="5">
    <source>
        <dbReference type="ARBA" id="ARBA00023204"/>
    </source>
</evidence>
<dbReference type="Gene3D" id="3.40.1440.10">
    <property type="entry name" value="GIY-YIG endonuclease"/>
    <property type="match status" value="1"/>
</dbReference>
<dbReference type="SMART" id="SM00465">
    <property type="entry name" value="GIYc"/>
    <property type="match status" value="1"/>
</dbReference>
<dbReference type="EMBL" id="MHOH01000003">
    <property type="protein sequence ID" value="OGZ61219.1"/>
    <property type="molecule type" value="Genomic_DNA"/>
</dbReference>
<evidence type="ECO:0008006" key="11">
    <source>
        <dbReference type="Google" id="ProtNLM"/>
    </source>
</evidence>
<feature type="domain" description="UvrC family homology region profile" evidence="8">
    <location>
        <begin position="274"/>
        <end position="372"/>
    </location>
</feature>
<dbReference type="CDD" id="cd10434">
    <property type="entry name" value="GIY-YIG_UvrC_Cho"/>
    <property type="match status" value="1"/>
</dbReference>
<dbReference type="AlphaFoldDB" id="A0A1G2HFQ1"/>
<evidence type="ECO:0000259" key="6">
    <source>
        <dbReference type="PROSITE" id="PS50151"/>
    </source>
</evidence>
<dbReference type="InterPro" id="IPR047296">
    <property type="entry name" value="GIY-YIG_UvrC_Cho"/>
</dbReference>
<dbReference type="InterPro" id="IPR001162">
    <property type="entry name" value="UvrC_RNase_H_dom"/>
</dbReference>
<dbReference type="SUPFAM" id="SSF82771">
    <property type="entry name" value="GIY-YIG endonuclease"/>
    <property type="match status" value="1"/>
</dbReference>
<dbReference type="PROSITE" id="PS50164">
    <property type="entry name" value="GIY_YIG"/>
    <property type="match status" value="1"/>
</dbReference>
<dbReference type="InterPro" id="IPR035901">
    <property type="entry name" value="GIY-YIG_endonuc_sf"/>
</dbReference>
<dbReference type="Pfam" id="PF02151">
    <property type="entry name" value="UVR"/>
    <property type="match status" value="1"/>
</dbReference>
<keyword evidence="4" id="KW-0267">Excision nuclease</keyword>
<organism evidence="9 10">
    <name type="scientific">Candidatus Spechtbacteria bacterium RIFCSPLOWO2_01_FULL_43_12</name>
    <dbReference type="NCBI Taxonomy" id="1802162"/>
    <lineage>
        <taxon>Bacteria</taxon>
        <taxon>Candidatus Spechtiibacteriota</taxon>
    </lineage>
</organism>
<dbReference type="InterPro" id="IPR038476">
    <property type="entry name" value="UvrC_RNase_H_dom_sf"/>
</dbReference>
<evidence type="ECO:0000256" key="2">
    <source>
        <dbReference type="ARBA" id="ARBA00022763"/>
    </source>
</evidence>
<dbReference type="Gene3D" id="3.30.420.340">
    <property type="entry name" value="UvrC, RNAse H endonuclease domain"/>
    <property type="match status" value="1"/>
</dbReference>
<dbReference type="PROSITE" id="PS50165">
    <property type="entry name" value="UVRC"/>
    <property type="match status" value="1"/>
</dbReference>
<feature type="domain" description="GIY-YIG" evidence="7">
    <location>
        <begin position="15"/>
        <end position="91"/>
    </location>
</feature>
<accession>A0A1G2HFQ1</accession>
<evidence type="ECO:0000256" key="1">
    <source>
        <dbReference type="ARBA" id="ARBA00022490"/>
    </source>
</evidence>
<evidence type="ECO:0000259" key="8">
    <source>
        <dbReference type="PROSITE" id="PS50165"/>
    </source>
</evidence>
<evidence type="ECO:0000313" key="9">
    <source>
        <dbReference type="EMBL" id="OGZ61219.1"/>
    </source>
</evidence>
<dbReference type="PANTHER" id="PTHR30562:SF1">
    <property type="entry name" value="UVRABC SYSTEM PROTEIN C"/>
    <property type="match status" value="1"/>
</dbReference>
<evidence type="ECO:0000313" key="10">
    <source>
        <dbReference type="Proteomes" id="UP000178835"/>
    </source>
</evidence>
<dbReference type="Pfam" id="PF01541">
    <property type="entry name" value="GIY-YIG"/>
    <property type="match status" value="1"/>
</dbReference>
<evidence type="ECO:0000256" key="3">
    <source>
        <dbReference type="ARBA" id="ARBA00022769"/>
    </source>
</evidence>
<sequence length="441" mass="51230">MRNSLPIEKLSKLPKAPGVYFFKNSSGEVFYIGKAINIKNRVQSHAIETSNKQQGTRNAIKTVEWILTANEIEALLKESRFIKKLQPKMNIRLRDDKKYFYVGFTKEELPRIFITHQPTQQRQGTRDLPTGQAGKRQENTEYIGPFTDGDALKITMKYLRRLFPYYSTSTKRPHMTKKHGTLPCSWCHLDLCPGANPSKTQYKKNISAIKKILSGQRNTVAKKITAEMKRAAKEKKYEKAAEARDLVEAMENIFTHHNIVLPWAPEQNPKEPLYEEAAEYISKIIGAELPVYSIEGYDISNIQGKEATASMVRFDHGRPNKSLYRKFTIRSRWEPDDYRMVREVIKRRLEHEEWPMPDLILIDGGRGQLNAALRQCQMSNVQCKIVSLAKREEELYLPNRKSPIPVSKMPQDVQNLLKYVRDEAHRFAVSHHRKLRMKKLF</sequence>
<keyword evidence="5" id="KW-0234">DNA repair</keyword>
<dbReference type="GO" id="GO:0006289">
    <property type="term" value="P:nucleotide-excision repair"/>
    <property type="evidence" value="ECO:0007669"/>
    <property type="project" value="InterPro"/>
</dbReference>
<evidence type="ECO:0000256" key="4">
    <source>
        <dbReference type="ARBA" id="ARBA00022881"/>
    </source>
</evidence>
<feature type="domain" description="UVR" evidence="6">
    <location>
        <begin position="218"/>
        <end position="253"/>
    </location>
</feature>
<dbReference type="GO" id="GO:0009381">
    <property type="term" value="F:excinuclease ABC activity"/>
    <property type="evidence" value="ECO:0007669"/>
    <property type="project" value="InterPro"/>
</dbReference>
<keyword evidence="3" id="KW-0228">DNA excision</keyword>
<dbReference type="SUPFAM" id="SSF46600">
    <property type="entry name" value="C-terminal UvrC-binding domain of UvrB"/>
    <property type="match status" value="1"/>
</dbReference>
<dbReference type="InterPro" id="IPR050066">
    <property type="entry name" value="UvrABC_protein_C"/>
</dbReference>
<dbReference type="InterPro" id="IPR000305">
    <property type="entry name" value="GIY-YIG_endonuc"/>
</dbReference>
<dbReference type="GO" id="GO:0009380">
    <property type="term" value="C:excinuclease repair complex"/>
    <property type="evidence" value="ECO:0007669"/>
    <property type="project" value="TreeGrafter"/>
</dbReference>
<reference evidence="9 10" key="1">
    <citation type="journal article" date="2016" name="Nat. Commun.">
        <title>Thousands of microbial genomes shed light on interconnected biogeochemical processes in an aquifer system.</title>
        <authorList>
            <person name="Anantharaman K."/>
            <person name="Brown C.T."/>
            <person name="Hug L.A."/>
            <person name="Sharon I."/>
            <person name="Castelle C.J."/>
            <person name="Probst A.J."/>
            <person name="Thomas B.C."/>
            <person name="Singh A."/>
            <person name="Wilkins M.J."/>
            <person name="Karaoz U."/>
            <person name="Brodie E.L."/>
            <person name="Williams K.H."/>
            <person name="Hubbard S.S."/>
            <person name="Banfield J.F."/>
        </authorList>
    </citation>
    <scope>NUCLEOTIDE SEQUENCE [LARGE SCALE GENOMIC DNA]</scope>
</reference>
<dbReference type="InterPro" id="IPR036876">
    <property type="entry name" value="UVR_dom_sf"/>
</dbReference>
<comment type="caution">
    <text evidence="9">The sequence shown here is derived from an EMBL/GenBank/DDBJ whole genome shotgun (WGS) entry which is preliminary data.</text>
</comment>
<dbReference type="Pfam" id="PF08459">
    <property type="entry name" value="UvrC_RNaseH_dom"/>
    <property type="match status" value="1"/>
</dbReference>
<dbReference type="InterPro" id="IPR001943">
    <property type="entry name" value="UVR_dom"/>
</dbReference>
<dbReference type="PROSITE" id="PS50151">
    <property type="entry name" value="UVR"/>
    <property type="match status" value="1"/>
</dbReference>
<keyword evidence="2" id="KW-0227">DNA damage</keyword>
<protein>
    <recommendedName>
        <fullName evidence="11">Excinuclease ABC subunit C</fullName>
    </recommendedName>
</protein>
<name>A0A1G2HFQ1_9BACT</name>
<keyword evidence="1" id="KW-0963">Cytoplasm</keyword>
<dbReference type="PANTHER" id="PTHR30562">
    <property type="entry name" value="UVRC/OXIDOREDUCTASE"/>
    <property type="match status" value="1"/>
</dbReference>